<organism evidence="1 2">
    <name type="scientific">Streptomyces sparsogenes DSM 40356</name>
    <dbReference type="NCBI Taxonomy" id="1331668"/>
    <lineage>
        <taxon>Bacteria</taxon>
        <taxon>Bacillati</taxon>
        <taxon>Actinomycetota</taxon>
        <taxon>Actinomycetes</taxon>
        <taxon>Kitasatosporales</taxon>
        <taxon>Streptomycetaceae</taxon>
        <taxon>Streptomyces</taxon>
    </lineage>
</organism>
<dbReference type="Gene3D" id="3.90.180.10">
    <property type="entry name" value="Medium-chain alcohol dehydrogenases, catalytic domain"/>
    <property type="match status" value="1"/>
</dbReference>
<dbReference type="InterPro" id="IPR052711">
    <property type="entry name" value="Zinc_ADH-like"/>
</dbReference>
<dbReference type="GeneID" id="96744846"/>
<dbReference type="Proteomes" id="UP000186168">
    <property type="component" value="Unassembled WGS sequence"/>
</dbReference>
<comment type="caution">
    <text evidence="1">The sequence shown here is derived from an EMBL/GenBank/DDBJ whole genome shotgun (WGS) entry which is preliminary data.</text>
</comment>
<dbReference type="RefSeq" id="WP_065964055.1">
    <property type="nucleotide sequence ID" value="NZ_ASQP01000121.1"/>
</dbReference>
<dbReference type="PANTHER" id="PTHR45033">
    <property type="match status" value="1"/>
</dbReference>
<sequence>MACGEGAKPLDPGLLFASGAVVRPVATGSRARFTELFRAVEVHRARPVIERVFPFAEVPDAFRSVQSGGGLGKVVIGHR</sequence>
<dbReference type="Pfam" id="PF13602">
    <property type="entry name" value="ADH_zinc_N_2"/>
    <property type="match status" value="1"/>
</dbReference>
<proteinExistence type="predicted"/>
<evidence type="ECO:0000313" key="2">
    <source>
        <dbReference type="Proteomes" id="UP000186168"/>
    </source>
</evidence>
<accession>A0A1R1SNY3</accession>
<dbReference type="EMBL" id="ASQP01000121">
    <property type="protein sequence ID" value="OMI39937.1"/>
    <property type="molecule type" value="Genomic_DNA"/>
</dbReference>
<dbReference type="STRING" id="67365.GCA_001704635_07416"/>
<name>A0A1R1SNY3_9ACTN</name>
<evidence type="ECO:0000313" key="1">
    <source>
        <dbReference type="EMBL" id="OMI39937.1"/>
    </source>
</evidence>
<dbReference type="AlphaFoldDB" id="A0A1R1SNY3"/>
<gene>
    <name evidence="1" type="ORF">SPAR_08266</name>
</gene>
<dbReference type="Gene3D" id="3.40.50.720">
    <property type="entry name" value="NAD(P)-binding Rossmann-like Domain"/>
    <property type="match status" value="1"/>
</dbReference>
<reference evidence="1 2" key="1">
    <citation type="submission" date="2013-05" db="EMBL/GenBank/DDBJ databases">
        <title>Genome sequence of Streptomyces sparsogenes DSM 40356.</title>
        <authorList>
            <person name="Coyne S."/>
            <person name="Seebeck F.P."/>
        </authorList>
    </citation>
    <scope>NUCLEOTIDE SEQUENCE [LARGE SCALE GENOMIC DNA]</scope>
    <source>
        <strain evidence="1 2">DSM 40356</strain>
    </source>
</reference>
<protein>
    <submittedName>
        <fullName evidence="1">Alcohol dehydrogenase</fullName>
    </submittedName>
</protein>
<keyword evidence="2" id="KW-1185">Reference proteome</keyword>
<dbReference type="PANTHER" id="PTHR45033:SF2">
    <property type="entry name" value="ZINC-TYPE ALCOHOL DEHYDROGENASE-LIKE PROTEIN C1773.06C"/>
    <property type="match status" value="1"/>
</dbReference>